<protein>
    <submittedName>
        <fullName evidence="2">Uncharacterized protein</fullName>
    </submittedName>
</protein>
<keyword evidence="3" id="KW-1185">Reference proteome</keyword>
<name>A0A8T1VVI6_9STRA</name>
<evidence type="ECO:0000313" key="3">
    <source>
        <dbReference type="Proteomes" id="UP000694044"/>
    </source>
</evidence>
<reference evidence="2" key="1">
    <citation type="submission" date="2021-02" db="EMBL/GenBank/DDBJ databases">
        <authorList>
            <person name="Palmer J.M."/>
        </authorList>
    </citation>
    <scope>NUCLEOTIDE SEQUENCE</scope>
    <source>
        <strain evidence="2">SCRP734</strain>
    </source>
</reference>
<dbReference type="Proteomes" id="UP000694044">
    <property type="component" value="Unassembled WGS sequence"/>
</dbReference>
<evidence type="ECO:0000256" key="1">
    <source>
        <dbReference type="SAM" id="MobiDB-lite"/>
    </source>
</evidence>
<proteinExistence type="predicted"/>
<feature type="region of interest" description="Disordered" evidence="1">
    <location>
        <begin position="90"/>
        <end position="129"/>
    </location>
</feature>
<organism evidence="2 3">
    <name type="scientific">Phytophthora pseudosyringae</name>
    <dbReference type="NCBI Taxonomy" id="221518"/>
    <lineage>
        <taxon>Eukaryota</taxon>
        <taxon>Sar</taxon>
        <taxon>Stramenopiles</taxon>
        <taxon>Oomycota</taxon>
        <taxon>Peronosporomycetes</taxon>
        <taxon>Peronosporales</taxon>
        <taxon>Peronosporaceae</taxon>
        <taxon>Phytophthora</taxon>
    </lineage>
</organism>
<sequence>MSDLPTSAAFELAWASAEASVVNTFQPCTRTDDIGQLSCTTSCSMATGVDVSTSFAAATPLLDGEAVFEEGDVTREQWELSCLPKRFFESPEEAQQGAAHEPPTQPWIERSVPSSDTTRGLHGSHSDAI</sequence>
<evidence type="ECO:0000313" key="2">
    <source>
        <dbReference type="EMBL" id="KAG7383930.1"/>
    </source>
</evidence>
<comment type="caution">
    <text evidence="2">The sequence shown here is derived from an EMBL/GenBank/DDBJ whole genome shotgun (WGS) entry which is preliminary data.</text>
</comment>
<dbReference type="AlphaFoldDB" id="A0A8T1VVI6"/>
<accession>A0A8T1VVI6</accession>
<gene>
    <name evidence="2" type="ORF">PHYPSEUDO_003182</name>
</gene>
<dbReference type="EMBL" id="JAGDFM010000162">
    <property type="protein sequence ID" value="KAG7383930.1"/>
    <property type="molecule type" value="Genomic_DNA"/>
</dbReference>